<feature type="chain" id="PRO_5038486208" evidence="5">
    <location>
        <begin position="24"/>
        <end position="273"/>
    </location>
</feature>
<dbReference type="EMBL" id="LT906470">
    <property type="protein sequence ID" value="SNV69156.1"/>
    <property type="molecule type" value="Genomic_DNA"/>
</dbReference>
<dbReference type="RefSeq" id="WP_095066186.1">
    <property type="nucleotide sequence ID" value="NZ_LT906470.1"/>
</dbReference>
<keyword evidence="8" id="KW-1185">Reference proteome</keyword>
<feature type="signal peptide" evidence="5">
    <location>
        <begin position="1"/>
        <end position="23"/>
    </location>
</feature>
<feature type="domain" description="NlpC/P60" evidence="6">
    <location>
        <begin position="151"/>
        <end position="272"/>
    </location>
</feature>
<accession>A0A239ZEX4</accession>
<dbReference type="Pfam" id="PF01471">
    <property type="entry name" value="PG_binding_1"/>
    <property type="match status" value="1"/>
</dbReference>
<keyword evidence="2" id="KW-0645">Protease</keyword>
<dbReference type="GO" id="GO:0006508">
    <property type="term" value="P:proteolysis"/>
    <property type="evidence" value="ECO:0007669"/>
    <property type="project" value="UniProtKB-KW"/>
</dbReference>
<evidence type="ECO:0000259" key="6">
    <source>
        <dbReference type="PROSITE" id="PS51935"/>
    </source>
</evidence>
<dbReference type="EC" id="3.4.19.-" evidence="7"/>
<keyword evidence="4" id="KW-0788">Thiol protease</keyword>
<evidence type="ECO:0000256" key="3">
    <source>
        <dbReference type="ARBA" id="ARBA00022801"/>
    </source>
</evidence>
<keyword evidence="3 7" id="KW-0378">Hydrolase</keyword>
<dbReference type="Gene3D" id="3.90.1720.10">
    <property type="entry name" value="endopeptidase domain like (from Nostoc punctiforme)"/>
    <property type="match status" value="1"/>
</dbReference>
<evidence type="ECO:0000256" key="5">
    <source>
        <dbReference type="SAM" id="SignalP"/>
    </source>
</evidence>
<dbReference type="AlphaFoldDB" id="A0A239ZEX4"/>
<name>A0A239ZEX4_9FIRM</name>
<evidence type="ECO:0000313" key="7">
    <source>
        <dbReference type="EMBL" id="SNV69156.1"/>
    </source>
</evidence>
<dbReference type="PROSITE" id="PS51935">
    <property type="entry name" value="NLPC_P60"/>
    <property type="match status" value="1"/>
</dbReference>
<dbReference type="Gene3D" id="1.10.101.10">
    <property type="entry name" value="PGBD-like superfamily/PGBD"/>
    <property type="match status" value="1"/>
</dbReference>
<evidence type="ECO:0000313" key="8">
    <source>
        <dbReference type="Proteomes" id="UP000214973"/>
    </source>
</evidence>
<dbReference type="InterPro" id="IPR051202">
    <property type="entry name" value="Peptidase_C40"/>
</dbReference>
<dbReference type="InterPro" id="IPR000064">
    <property type="entry name" value="NLP_P60_dom"/>
</dbReference>
<evidence type="ECO:0000256" key="2">
    <source>
        <dbReference type="ARBA" id="ARBA00022670"/>
    </source>
</evidence>
<gene>
    <name evidence="7" type="primary">pgdS</name>
    <name evidence="7" type="ORF">SAMEA44547418_01259</name>
</gene>
<dbReference type="PANTHER" id="PTHR47053:SF1">
    <property type="entry name" value="MUREIN DD-ENDOPEPTIDASE MEPH-RELATED"/>
    <property type="match status" value="1"/>
</dbReference>
<dbReference type="InterPro" id="IPR036366">
    <property type="entry name" value="PGBDSf"/>
</dbReference>
<dbReference type="SUPFAM" id="SSF54001">
    <property type="entry name" value="Cysteine proteinases"/>
    <property type="match status" value="1"/>
</dbReference>
<sequence>MKSKYSKAKITALTLTFVCASTAIVGATTATILQYGDKGKSVTAVQQQLIKHGYNATDKNGVYGKETKWAVRLFQQDRGLPVDGIVGPATYNALMGAPRSTKAALTHNAATKAVATKSAFTNSNATSRRIAGQSINGKKVRLNNLTKSETPSSIHAILSEANKYRGVPYVFGGTTPSGFDCSGYVKYVFAQQGISLPRLADEQYNVGVEVSRANLKAGDLVFFETYEPGPSHSGIYIGDGQFISATSSSGVAVASLDSGYWGERYIGAKRVVR</sequence>
<reference evidence="7 8" key="1">
    <citation type="submission" date="2017-06" db="EMBL/GenBank/DDBJ databases">
        <authorList>
            <consortium name="Pathogen Informatics"/>
        </authorList>
    </citation>
    <scope>NUCLEOTIDE SEQUENCE [LARGE SCALE GENOMIC DNA]</scope>
    <source>
        <strain evidence="7 8">NCTC12018</strain>
    </source>
</reference>
<dbReference type="InterPro" id="IPR036365">
    <property type="entry name" value="PGBD-like_sf"/>
</dbReference>
<protein>
    <submittedName>
        <fullName evidence="7">Gamma-DL-glutamyl hydrolase</fullName>
        <ecNumber evidence="7">3.4.19.-</ecNumber>
    </submittedName>
</protein>
<dbReference type="InterPro" id="IPR038765">
    <property type="entry name" value="Papain-like_cys_pep_sf"/>
</dbReference>
<evidence type="ECO:0000256" key="4">
    <source>
        <dbReference type="ARBA" id="ARBA00022807"/>
    </source>
</evidence>
<dbReference type="GO" id="GO:0008234">
    <property type="term" value="F:cysteine-type peptidase activity"/>
    <property type="evidence" value="ECO:0007669"/>
    <property type="project" value="UniProtKB-KW"/>
</dbReference>
<dbReference type="Pfam" id="PF00877">
    <property type="entry name" value="NLPC_P60"/>
    <property type="match status" value="1"/>
</dbReference>
<dbReference type="PANTHER" id="PTHR47053">
    <property type="entry name" value="MUREIN DD-ENDOPEPTIDASE MEPH-RELATED"/>
    <property type="match status" value="1"/>
</dbReference>
<dbReference type="InterPro" id="IPR002477">
    <property type="entry name" value="Peptidoglycan-bd-like"/>
</dbReference>
<evidence type="ECO:0000256" key="1">
    <source>
        <dbReference type="ARBA" id="ARBA00007074"/>
    </source>
</evidence>
<comment type="similarity">
    <text evidence="1">Belongs to the peptidase C40 family.</text>
</comment>
<organism evidence="7 8">
    <name type="scientific">Veillonella rodentium</name>
    <dbReference type="NCBI Taxonomy" id="248315"/>
    <lineage>
        <taxon>Bacteria</taxon>
        <taxon>Bacillati</taxon>
        <taxon>Bacillota</taxon>
        <taxon>Negativicutes</taxon>
        <taxon>Veillonellales</taxon>
        <taxon>Veillonellaceae</taxon>
        <taxon>Veillonella</taxon>
    </lineage>
</organism>
<dbReference type="SUPFAM" id="SSF47090">
    <property type="entry name" value="PGBD-like"/>
    <property type="match status" value="1"/>
</dbReference>
<dbReference type="Proteomes" id="UP000214973">
    <property type="component" value="Chromosome 1"/>
</dbReference>
<proteinExistence type="inferred from homology"/>
<dbReference type="KEGG" id="vrm:44547418_01259"/>
<keyword evidence="5" id="KW-0732">Signal</keyword>